<dbReference type="EMBL" id="QOQF01000002">
    <property type="protein sequence ID" value="RCL78265.1"/>
    <property type="molecule type" value="Genomic_DNA"/>
</dbReference>
<dbReference type="EC" id="3.2.2.n1" evidence="3"/>
<reference evidence="4 5" key="1">
    <citation type="journal article" date="2018" name="Microbiome">
        <title>Fine metagenomic profile of the Mediterranean stratified and mixed water columns revealed by assembly and recruitment.</title>
        <authorList>
            <person name="Haro-Moreno J.M."/>
            <person name="Lopez-Perez M."/>
            <person name="De La Torre J.R."/>
            <person name="Picazo A."/>
            <person name="Camacho A."/>
            <person name="Rodriguez-Valera F."/>
        </authorList>
    </citation>
    <scope>NUCLEOTIDE SEQUENCE [LARGE SCALE GENOMIC DNA]</scope>
    <source>
        <strain evidence="4">MED-G55</strain>
    </source>
</reference>
<comment type="caution">
    <text evidence="4">The sequence shown here is derived from an EMBL/GenBank/DDBJ whole genome shotgun (WGS) entry which is preliminary data.</text>
</comment>
<protein>
    <recommendedName>
        <fullName evidence="3">Cytokinin riboside 5'-monophosphate phosphoribohydrolase</fullName>
        <ecNumber evidence="3">3.2.2.n1</ecNumber>
    </recommendedName>
</protein>
<keyword evidence="3" id="KW-0203">Cytokinin biosynthesis</keyword>
<proteinExistence type="inferred from homology"/>
<dbReference type="PANTHER" id="PTHR31223">
    <property type="entry name" value="LOG FAMILY PROTEIN YJL055W"/>
    <property type="match status" value="1"/>
</dbReference>
<dbReference type="GO" id="GO:0008714">
    <property type="term" value="F:AMP nucleosidase activity"/>
    <property type="evidence" value="ECO:0007669"/>
    <property type="project" value="UniProtKB-EC"/>
</dbReference>
<evidence type="ECO:0000256" key="2">
    <source>
        <dbReference type="ARBA" id="ARBA00006763"/>
    </source>
</evidence>
<dbReference type="Pfam" id="PF03641">
    <property type="entry name" value="Lysine_decarbox"/>
    <property type="match status" value="1"/>
</dbReference>
<accession>A0A368E4A2</accession>
<dbReference type="AlphaFoldDB" id="A0A368E4A2"/>
<organism evidence="4 5">
    <name type="scientific">PS1 clade bacterium</name>
    <dbReference type="NCBI Taxonomy" id="2175152"/>
    <lineage>
        <taxon>Bacteria</taxon>
        <taxon>Pseudomonadati</taxon>
        <taxon>Pseudomonadota</taxon>
        <taxon>Alphaproteobacteria</taxon>
        <taxon>PS1 clade</taxon>
    </lineage>
</organism>
<dbReference type="SUPFAM" id="SSF102405">
    <property type="entry name" value="MCP/YpsA-like"/>
    <property type="match status" value="1"/>
</dbReference>
<comment type="similarity">
    <text evidence="2 3">Belongs to the LOG family.</text>
</comment>
<dbReference type="Gene3D" id="3.40.50.450">
    <property type="match status" value="1"/>
</dbReference>
<dbReference type="NCBIfam" id="TIGR00730">
    <property type="entry name" value="Rossman fold protein, TIGR00730 family"/>
    <property type="match status" value="1"/>
</dbReference>
<evidence type="ECO:0000256" key="3">
    <source>
        <dbReference type="RuleBase" id="RU363015"/>
    </source>
</evidence>
<gene>
    <name evidence="4" type="ORF">DBW69_00935</name>
</gene>
<dbReference type="GO" id="GO:0005829">
    <property type="term" value="C:cytosol"/>
    <property type="evidence" value="ECO:0007669"/>
    <property type="project" value="TreeGrafter"/>
</dbReference>
<evidence type="ECO:0000313" key="5">
    <source>
        <dbReference type="Proteomes" id="UP000252132"/>
    </source>
</evidence>
<dbReference type="PANTHER" id="PTHR31223:SF70">
    <property type="entry name" value="LOG FAMILY PROTEIN YJL055W"/>
    <property type="match status" value="1"/>
</dbReference>
<evidence type="ECO:0000256" key="1">
    <source>
        <dbReference type="ARBA" id="ARBA00000274"/>
    </source>
</evidence>
<keyword evidence="3" id="KW-0378">Hydrolase</keyword>
<comment type="catalytic activity">
    <reaction evidence="1">
        <text>AMP + H2O = D-ribose 5-phosphate + adenine</text>
        <dbReference type="Rhea" id="RHEA:20129"/>
        <dbReference type="ChEBI" id="CHEBI:15377"/>
        <dbReference type="ChEBI" id="CHEBI:16708"/>
        <dbReference type="ChEBI" id="CHEBI:78346"/>
        <dbReference type="ChEBI" id="CHEBI:456215"/>
        <dbReference type="EC" id="3.2.2.4"/>
    </reaction>
</comment>
<dbReference type="Proteomes" id="UP000252132">
    <property type="component" value="Unassembled WGS sequence"/>
</dbReference>
<dbReference type="GO" id="GO:0009691">
    <property type="term" value="P:cytokinin biosynthetic process"/>
    <property type="evidence" value="ECO:0007669"/>
    <property type="project" value="UniProtKB-UniRule"/>
</dbReference>
<dbReference type="InterPro" id="IPR031100">
    <property type="entry name" value="LOG_fam"/>
</dbReference>
<evidence type="ECO:0000313" key="4">
    <source>
        <dbReference type="EMBL" id="RCL78265.1"/>
    </source>
</evidence>
<sequence>MTKSVCVFCGSRDGNLAEFREVAVELGHSLAKAGINLVYGGGQVGLMGHLARAALAEGGHVTGIIPEFLNKREIRFDDVSLVVETKTLRDRIKQMEEYSDAFVVLPGGIGTLDELMQMFTMNLLKQQNKPIYIINLNGFWDPFFTMMDAFEDAGFIYPGSRDLLKTCTTVEDVILALDTDT</sequence>
<name>A0A368E4A2_9PROT</name>
<dbReference type="InterPro" id="IPR005269">
    <property type="entry name" value="LOG"/>
</dbReference>